<keyword evidence="2" id="KW-0472">Membrane</keyword>
<organism evidence="3 4">
    <name type="scientific">Scophthalmus maximus</name>
    <name type="common">Turbot</name>
    <name type="synonym">Psetta maxima</name>
    <dbReference type="NCBI Taxonomy" id="52904"/>
    <lineage>
        <taxon>Eukaryota</taxon>
        <taxon>Metazoa</taxon>
        <taxon>Chordata</taxon>
        <taxon>Craniata</taxon>
        <taxon>Vertebrata</taxon>
        <taxon>Euteleostomi</taxon>
        <taxon>Actinopterygii</taxon>
        <taxon>Neopterygii</taxon>
        <taxon>Teleostei</taxon>
        <taxon>Neoteleostei</taxon>
        <taxon>Acanthomorphata</taxon>
        <taxon>Carangaria</taxon>
        <taxon>Pleuronectiformes</taxon>
        <taxon>Pleuronectoidei</taxon>
        <taxon>Scophthalmidae</taxon>
        <taxon>Scophthalmus</taxon>
    </lineage>
</organism>
<feature type="transmembrane region" description="Helical" evidence="2">
    <location>
        <begin position="52"/>
        <end position="70"/>
    </location>
</feature>
<evidence type="ECO:0000256" key="1">
    <source>
        <dbReference type="SAM" id="MobiDB-lite"/>
    </source>
</evidence>
<evidence type="ECO:0000256" key="2">
    <source>
        <dbReference type="SAM" id="Phobius"/>
    </source>
</evidence>
<dbReference type="EMBL" id="VEVO01000015">
    <property type="protein sequence ID" value="KAF0030573.1"/>
    <property type="molecule type" value="Genomic_DNA"/>
</dbReference>
<dbReference type="Proteomes" id="UP000438429">
    <property type="component" value="Unassembled WGS sequence"/>
</dbReference>
<sequence>MERAAQAPTAPRARNVDQEHQFQQRSMHATCVTQRHDFGGLGSALFLLRARPFVQCILVLVSSLLRLLVYQKPRRKMKEKQKKKTINTRPNGSTSPPLFTDTVLGDRQGEHEAVKSGCTVPPPAHPLLTTSDNPPSVEPLVLSFKEA</sequence>
<name>A0A6A4S896_SCOMX</name>
<dbReference type="AlphaFoldDB" id="A0A6A4S896"/>
<feature type="region of interest" description="Disordered" evidence="1">
    <location>
        <begin position="76"/>
        <end position="137"/>
    </location>
</feature>
<feature type="compositionally biased region" description="Basic residues" evidence="1">
    <location>
        <begin position="76"/>
        <end position="86"/>
    </location>
</feature>
<evidence type="ECO:0008006" key="5">
    <source>
        <dbReference type="Google" id="ProtNLM"/>
    </source>
</evidence>
<evidence type="ECO:0000313" key="4">
    <source>
        <dbReference type="Proteomes" id="UP000438429"/>
    </source>
</evidence>
<gene>
    <name evidence="3" type="ORF">F2P81_017304</name>
</gene>
<accession>A0A6A4S896</accession>
<keyword evidence="2" id="KW-1133">Transmembrane helix</keyword>
<keyword evidence="2" id="KW-0812">Transmembrane</keyword>
<evidence type="ECO:0000313" key="3">
    <source>
        <dbReference type="EMBL" id="KAF0030573.1"/>
    </source>
</evidence>
<proteinExistence type="predicted"/>
<comment type="caution">
    <text evidence="3">The sequence shown here is derived from an EMBL/GenBank/DDBJ whole genome shotgun (WGS) entry which is preliminary data.</text>
</comment>
<feature type="compositionally biased region" description="Polar residues" evidence="1">
    <location>
        <begin position="87"/>
        <end position="97"/>
    </location>
</feature>
<reference evidence="3 4" key="1">
    <citation type="submission" date="2019-06" db="EMBL/GenBank/DDBJ databases">
        <title>Draft genomes of female and male turbot (Scophthalmus maximus).</title>
        <authorList>
            <person name="Xu H."/>
            <person name="Xu X.-W."/>
            <person name="Shao C."/>
            <person name="Chen S."/>
        </authorList>
    </citation>
    <scope>NUCLEOTIDE SEQUENCE [LARGE SCALE GENOMIC DNA]</scope>
    <source>
        <strain evidence="3">Ysfricsl-2016a</strain>
        <tissue evidence="3">Blood</tissue>
    </source>
</reference>
<protein>
    <recommendedName>
        <fullName evidence="5">Transmembrane protein</fullName>
    </recommendedName>
</protein>